<evidence type="ECO:0000256" key="1">
    <source>
        <dbReference type="ARBA" id="ARBA00009697"/>
    </source>
</evidence>
<dbReference type="Gene3D" id="6.10.140.260">
    <property type="match status" value="1"/>
</dbReference>
<dbReference type="Pfam" id="PF11605">
    <property type="entry name" value="Vps36_ESCRT-II"/>
    <property type="match status" value="1"/>
</dbReference>
<dbReference type="FunFam" id="1.10.10.10:FF:000416">
    <property type="entry name" value="Vacuolar protein-sorting-associated protein 36"/>
    <property type="match status" value="1"/>
</dbReference>
<dbReference type="GeneID" id="103511325"/>
<dbReference type="SUPFAM" id="SSF46785">
    <property type="entry name" value="Winged helix' DNA-binding domain"/>
    <property type="match status" value="2"/>
</dbReference>
<dbReference type="GO" id="GO:0043328">
    <property type="term" value="P:protein transport to vacuole involved in ubiquitin-dependent protein catabolic process via the multivesicular body sorting pathway"/>
    <property type="evidence" value="ECO:0007669"/>
    <property type="project" value="UniProtKB-UniRule"/>
</dbReference>
<dbReference type="GO" id="GO:0000814">
    <property type="term" value="C:ESCRT II complex"/>
    <property type="evidence" value="ECO:0007669"/>
    <property type="project" value="UniProtKB-UniRule"/>
</dbReference>
<comment type="similarity">
    <text evidence="1 7">Belongs to the VPS36 family.</text>
</comment>
<dbReference type="InterPro" id="IPR021648">
    <property type="entry name" value="GLUE_dom"/>
</dbReference>
<dbReference type="CTD" id="51028"/>
<dbReference type="InterPro" id="IPR036388">
    <property type="entry name" value="WH-like_DNA-bd_sf"/>
</dbReference>
<evidence type="ECO:0000256" key="3">
    <source>
        <dbReference type="ARBA" id="ARBA00022448"/>
    </source>
</evidence>
<evidence type="ECO:0000256" key="6">
    <source>
        <dbReference type="ARBA" id="ARBA00030114"/>
    </source>
</evidence>
<keyword evidence="7" id="KW-0967">Endosome</keyword>
<proteinExistence type="inferred from homology"/>
<dbReference type="InterPro" id="IPR037855">
    <property type="entry name" value="Vps36"/>
</dbReference>
<dbReference type="InterPro" id="IPR040608">
    <property type="entry name" value="Snf8/Vps36"/>
</dbReference>
<evidence type="ECO:0000313" key="10">
    <source>
        <dbReference type="RefSeq" id="XP_008474268.2"/>
    </source>
</evidence>
<comment type="subunit">
    <text evidence="7">Component of the endosomal sorting complex required for transport II (ESCRT-II).</text>
</comment>
<evidence type="ECO:0000256" key="2">
    <source>
        <dbReference type="ARBA" id="ARBA00017953"/>
    </source>
</evidence>
<dbReference type="Gene3D" id="2.30.29.30">
    <property type="entry name" value="Pleckstrin-homology domain (PH domain)/Phosphotyrosine-binding domain (PTB)"/>
    <property type="match status" value="1"/>
</dbReference>
<evidence type="ECO:0000256" key="5">
    <source>
        <dbReference type="ARBA" id="ARBA00022927"/>
    </source>
</evidence>
<comment type="subcellular location">
    <subcellularLocation>
        <location evidence="7">Cytoplasm</location>
    </subcellularLocation>
    <subcellularLocation>
        <location evidence="7">Endosome</location>
    </subcellularLocation>
</comment>
<keyword evidence="4 7" id="KW-0963">Cytoplasm</keyword>
<keyword evidence="3 7" id="KW-0813">Transport</keyword>
<dbReference type="InterPro" id="IPR036390">
    <property type="entry name" value="WH_DNA-bd_sf"/>
</dbReference>
<dbReference type="PaxDb" id="121845-A0A1S3D4K8"/>
<dbReference type="InterPro" id="IPR011993">
    <property type="entry name" value="PH-like_dom_sf"/>
</dbReference>
<dbReference type="RefSeq" id="XP_008474268.2">
    <property type="nucleotide sequence ID" value="XM_008476046.2"/>
</dbReference>
<sequence>MDRFEYCSFELSPDESPVLKHSNVRLYDGENKSQFQRGELILTSHRLFWQKDITLCLALSYIQNAVEEAKSMFNLTAGRKIILYLSKAVPGKNLGPSATSAYDYVKLSFREGIQNEFLDALKSTVDAKIWTVQNKSAQQTKLREIKTRTGIVGIERNIVEKQKETSSNINNAFKDLNQLMSMAKEMVEISKNISNKIINRQGEITEDDSIEITVYLLVLSIEDPVTRTSCKNEDDYYQALGNELIAALIEPLTSAGGTMLLTDAYCRINRARGLELLSPEDLLNSCLALDKLPDSPIYLKTYSSGVKVLQLKSCEDASFVEKTYEIVSQNVFVTVEQFSRLASVSLVIAKHRLLLAETHGKLCRDQSIEGLRFYENKFLLEEN</sequence>
<evidence type="ECO:0000256" key="7">
    <source>
        <dbReference type="RuleBase" id="RU367095"/>
    </source>
</evidence>
<evidence type="ECO:0000256" key="4">
    <source>
        <dbReference type="ARBA" id="ARBA00022490"/>
    </source>
</evidence>
<comment type="function">
    <text evidence="7">Component of the ESCRT-II complex (endosomal sorting complex required for transport II), which is required for multivesicular body (MVB) formation and sorting of endosomal cargo proteins into MVBs.</text>
</comment>
<dbReference type="STRING" id="121845.A0A1S3D4K8"/>
<dbReference type="PROSITE" id="PS51495">
    <property type="entry name" value="GLUE"/>
    <property type="match status" value="1"/>
</dbReference>
<dbReference type="Gene3D" id="1.10.10.10">
    <property type="entry name" value="Winged helix-like DNA-binding domain superfamily/Winged helix DNA-binding domain"/>
    <property type="match status" value="2"/>
</dbReference>
<dbReference type="Pfam" id="PF04157">
    <property type="entry name" value="EAP30"/>
    <property type="match status" value="1"/>
</dbReference>
<evidence type="ECO:0000259" key="8">
    <source>
        <dbReference type="PROSITE" id="PS51495"/>
    </source>
</evidence>
<dbReference type="GO" id="GO:0043130">
    <property type="term" value="F:ubiquitin binding"/>
    <property type="evidence" value="ECO:0007669"/>
    <property type="project" value="UniProtKB-UniRule"/>
</dbReference>
<protein>
    <recommendedName>
        <fullName evidence="2 7">Vacuolar protein-sorting-associated protein 36</fullName>
    </recommendedName>
    <alternativeName>
        <fullName evidence="6 7">ESCRT-II complex subunit VPS36</fullName>
    </alternativeName>
</protein>
<dbReference type="Proteomes" id="UP000079169">
    <property type="component" value="Unplaced"/>
</dbReference>
<reference evidence="10" key="1">
    <citation type="submission" date="2025-08" db="UniProtKB">
        <authorList>
            <consortium name="RefSeq"/>
        </authorList>
    </citation>
    <scope>IDENTIFICATION</scope>
</reference>
<keyword evidence="5 7" id="KW-0653">Protein transport</keyword>
<dbReference type="KEGG" id="dci:103511325"/>
<dbReference type="GO" id="GO:0032266">
    <property type="term" value="F:phosphatidylinositol-3-phosphate binding"/>
    <property type="evidence" value="ECO:0007669"/>
    <property type="project" value="UniProtKB-UniRule"/>
</dbReference>
<keyword evidence="9" id="KW-1185">Reference proteome</keyword>
<dbReference type="AlphaFoldDB" id="A0A1S3D4K8"/>
<dbReference type="SUPFAM" id="SSF50729">
    <property type="entry name" value="PH domain-like"/>
    <property type="match status" value="1"/>
</dbReference>
<gene>
    <name evidence="10" type="primary">LOC103511325</name>
</gene>
<organism evidence="9 10">
    <name type="scientific">Diaphorina citri</name>
    <name type="common">Asian citrus psyllid</name>
    <dbReference type="NCBI Taxonomy" id="121845"/>
    <lineage>
        <taxon>Eukaryota</taxon>
        <taxon>Metazoa</taxon>
        <taxon>Ecdysozoa</taxon>
        <taxon>Arthropoda</taxon>
        <taxon>Hexapoda</taxon>
        <taxon>Insecta</taxon>
        <taxon>Pterygota</taxon>
        <taxon>Neoptera</taxon>
        <taxon>Paraneoptera</taxon>
        <taxon>Hemiptera</taxon>
        <taxon>Sternorrhyncha</taxon>
        <taxon>Psylloidea</taxon>
        <taxon>Psyllidae</taxon>
        <taxon>Diaphorininae</taxon>
        <taxon>Diaphorina</taxon>
    </lineage>
</organism>
<name>A0A1S3D4K8_DIACI</name>
<dbReference type="GO" id="GO:0031902">
    <property type="term" value="C:late endosome membrane"/>
    <property type="evidence" value="ECO:0007669"/>
    <property type="project" value="UniProtKB-UniRule"/>
</dbReference>
<dbReference type="PANTHER" id="PTHR13128:SF12">
    <property type="entry name" value="VACUOLAR PROTEIN-SORTING-ASSOCIATED PROTEIN 36"/>
    <property type="match status" value="1"/>
</dbReference>
<dbReference type="PANTHER" id="PTHR13128">
    <property type="entry name" value="VACUOLAR PROTEIN-SORTING-ASSOCIATED PROTEIN 36"/>
    <property type="match status" value="1"/>
</dbReference>
<accession>A0A1S3D4K8</accession>
<feature type="domain" description="GLUE N-terminal" evidence="8">
    <location>
        <begin position="1"/>
        <end position="137"/>
    </location>
</feature>
<evidence type="ECO:0000313" key="9">
    <source>
        <dbReference type="Proteomes" id="UP000079169"/>
    </source>
</evidence>